<sequence>MKKWLLQLFNGVLLAAVLLIALELFWLSSSVEQRQFIAQRLSLPLDPQQTPLLPQWLLPALPPTEHTASSQANTAEPVMSIQERVSQVVRRAAPVTDVCIKPPSQPLAETEKPAVYRWTDEHGKVHFGDQPKRAGDAQDLSDRYQQQGKGVRVTFEFPGWRGDAELTHQLRKQAELLHRVLIRFIEPAYWRQINLNLVVFHSQAAFDQYRDQQGHNDGWAAYYDGRENRAFLARQSGEHGLQHTLQVARHEMTHAMMMGMLGSTPIWLSEGVAQYLERLQWQLSSARIEPPLAELQQLQASGQDDFAQLLDVTHEDFNAEQQNENYQQSAAMTFFLFDHDEGKRWITHTLTSFARQPCRPLPAEQAFSAYPGGLAAVRQAYRQWLQAGRFNSHYY</sequence>
<dbReference type="OrthoDB" id="256673at2"/>
<accession>A0A222FL79</accession>
<dbReference type="RefSeq" id="WP_094060159.1">
    <property type="nucleotide sequence ID" value="NZ_CP022530.1"/>
</dbReference>
<feature type="domain" description="DUF4124" evidence="1">
    <location>
        <begin position="114"/>
        <end position="137"/>
    </location>
</feature>
<dbReference type="EMBL" id="CP022530">
    <property type="protein sequence ID" value="ASP38973.1"/>
    <property type="molecule type" value="Genomic_DNA"/>
</dbReference>
<reference evidence="2 3" key="1">
    <citation type="submission" date="2017-07" db="EMBL/GenBank/DDBJ databases">
        <title>Annotated genome sequence of Bacterioplanes sanyensis isolated from Red Sea.</title>
        <authorList>
            <person name="Rehman Z.U."/>
        </authorList>
    </citation>
    <scope>NUCLEOTIDE SEQUENCE [LARGE SCALE GENOMIC DNA]</scope>
    <source>
        <strain evidence="2 3">NV9</strain>
    </source>
</reference>
<keyword evidence="3" id="KW-1185">Reference proteome</keyword>
<protein>
    <recommendedName>
        <fullName evidence="1">DUF4124 domain-containing protein</fullName>
    </recommendedName>
</protein>
<evidence type="ECO:0000313" key="2">
    <source>
        <dbReference type="EMBL" id="ASP38973.1"/>
    </source>
</evidence>
<dbReference type="AlphaFoldDB" id="A0A222FL79"/>
<proteinExistence type="predicted"/>
<organism evidence="2 3">
    <name type="scientific">Bacterioplanes sanyensis</name>
    <dbReference type="NCBI Taxonomy" id="1249553"/>
    <lineage>
        <taxon>Bacteria</taxon>
        <taxon>Pseudomonadati</taxon>
        <taxon>Pseudomonadota</taxon>
        <taxon>Gammaproteobacteria</taxon>
        <taxon>Oceanospirillales</taxon>
        <taxon>Oceanospirillaceae</taxon>
        <taxon>Bacterioplanes</taxon>
    </lineage>
</organism>
<name>A0A222FL79_9GAMM</name>
<dbReference type="InterPro" id="IPR025392">
    <property type="entry name" value="DUF4124"/>
</dbReference>
<evidence type="ECO:0000259" key="1">
    <source>
        <dbReference type="Pfam" id="PF13511"/>
    </source>
</evidence>
<dbReference type="Proteomes" id="UP000202440">
    <property type="component" value="Chromosome"/>
</dbReference>
<evidence type="ECO:0000313" key="3">
    <source>
        <dbReference type="Proteomes" id="UP000202440"/>
    </source>
</evidence>
<gene>
    <name evidence="2" type="ORF">CHH28_09900</name>
</gene>
<dbReference type="KEGG" id="bsan:CHH28_09900"/>
<dbReference type="Pfam" id="PF13511">
    <property type="entry name" value="DUF4124"/>
    <property type="match status" value="1"/>
</dbReference>